<organism evidence="1 2">
    <name type="scientific">Aquimarina intermedia</name>
    <dbReference type="NCBI Taxonomy" id="350814"/>
    <lineage>
        <taxon>Bacteria</taxon>
        <taxon>Pseudomonadati</taxon>
        <taxon>Bacteroidota</taxon>
        <taxon>Flavobacteriia</taxon>
        <taxon>Flavobacteriales</taxon>
        <taxon>Flavobacteriaceae</taxon>
        <taxon>Aquimarina</taxon>
    </lineage>
</organism>
<dbReference type="RefSeq" id="WP_148781345.1">
    <property type="nucleotide sequence ID" value="NZ_VNHU01000001.1"/>
</dbReference>
<keyword evidence="2" id="KW-1185">Reference proteome</keyword>
<evidence type="ECO:0000313" key="2">
    <source>
        <dbReference type="Proteomes" id="UP000324376"/>
    </source>
</evidence>
<dbReference type="PROSITE" id="PS51257">
    <property type="entry name" value="PROKAR_LIPOPROTEIN"/>
    <property type="match status" value="1"/>
</dbReference>
<accession>A0A5S5CG54</accession>
<evidence type="ECO:0000313" key="1">
    <source>
        <dbReference type="EMBL" id="TYP77330.1"/>
    </source>
</evidence>
<gene>
    <name evidence="1" type="ORF">BD809_101484</name>
</gene>
<dbReference type="AlphaFoldDB" id="A0A5S5CG54"/>
<protein>
    <recommendedName>
        <fullName evidence="3">Lipocalin-like protein</fullName>
    </recommendedName>
</protein>
<dbReference type="Proteomes" id="UP000324376">
    <property type="component" value="Unassembled WGS sequence"/>
</dbReference>
<evidence type="ECO:0008006" key="3">
    <source>
        <dbReference type="Google" id="ProtNLM"/>
    </source>
</evidence>
<reference evidence="1 2" key="1">
    <citation type="submission" date="2019-07" db="EMBL/GenBank/DDBJ databases">
        <title>Genomic Encyclopedia of Archaeal and Bacterial Type Strains, Phase II (KMG-II): from individual species to whole genera.</title>
        <authorList>
            <person name="Goeker M."/>
        </authorList>
    </citation>
    <scope>NUCLEOTIDE SEQUENCE [LARGE SCALE GENOMIC DNA]</scope>
    <source>
        <strain evidence="1 2">DSM 17527</strain>
    </source>
</reference>
<dbReference type="OrthoDB" id="832379at2"/>
<comment type="caution">
    <text evidence="1">The sequence shown here is derived from an EMBL/GenBank/DDBJ whole genome shotgun (WGS) entry which is preliminary data.</text>
</comment>
<proteinExistence type="predicted"/>
<sequence length="356" mass="40481">MNILRSIFRLIFVSFICSLVIGCQDNEPETLEVQEENVFQTNSQLANLIQKISLSDGSKDNIIDNANCVSILLPITVTVNDTLLTVKNEDDFQLIENIYEDSDSNTDVLIIKFPITITLEDHMQQIVADQNELEVYVNQCNGENELDDDIECVNFKYPLELKVAVIGRSVPNTFNIVTDKELYDFLENAEEETIISLTFPITLINSNDEEITISNLDELENYIEEVMDDCDEDDDFDYNDDDSMVLADFLTNGNWIVDEYSEKEEDLTVNYSNYVFKFETDGTVSANNGQQVVPGSWLIDSSNPASQRFILNFEAISPFEALSQEWLIEESEVGLLALRVGSELTDDLRILVFEKP</sequence>
<dbReference type="EMBL" id="VNHU01000001">
    <property type="protein sequence ID" value="TYP77330.1"/>
    <property type="molecule type" value="Genomic_DNA"/>
</dbReference>
<name>A0A5S5CG54_9FLAO</name>